<name>A0A6P6SB40_COFAR</name>
<evidence type="ECO:0000256" key="5">
    <source>
        <dbReference type="SAM" id="MobiDB-lite"/>
    </source>
</evidence>
<reference evidence="8" key="2">
    <citation type="submission" date="2025-08" db="UniProtKB">
        <authorList>
            <consortium name="RefSeq"/>
        </authorList>
    </citation>
    <scope>IDENTIFICATION</scope>
    <source>
        <tissue evidence="8">Leaves</tissue>
    </source>
</reference>
<dbReference type="Gene3D" id="1.10.10.60">
    <property type="entry name" value="Homeodomain-like"/>
    <property type="match status" value="1"/>
</dbReference>
<dbReference type="InterPro" id="IPR046955">
    <property type="entry name" value="PHR1-like"/>
</dbReference>
<dbReference type="PANTHER" id="PTHR31314:SF113">
    <property type="entry name" value="MYB FAMILY TRANSCRIPTION FACTOR MPH1"/>
    <property type="match status" value="1"/>
</dbReference>
<evidence type="ECO:0000313" key="8">
    <source>
        <dbReference type="RefSeq" id="XP_027062707.1"/>
    </source>
</evidence>
<dbReference type="GO" id="GO:0003700">
    <property type="term" value="F:DNA-binding transcription factor activity"/>
    <property type="evidence" value="ECO:0007669"/>
    <property type="project" value="InterPro"/>
</dbReference>
<keyword evidence="4" id="KW-0539">Nucleus</keyword>
<dbReference type="OrthoDB" id="551907at2759"/>
<dbReference type="GeneID" id="113689075"/>
<protein>
    <recommendedName>
        <fullName evidence="6">HTH myb-type domain-containing protein</fullName>
    </recommendedName>
</protein>
<evidence type="ECO:0000256" key="4">
    <source>
        <dbReference type="ARBA" id="ARBA00023242"/>
    </source>
</evidence>
<evidence type="ECO:0000259" key="6">
    <source>
        <dbReference type="PROSITE" id="PS51294"/>
    </source>
</evidence>
<feature type="domain" description="HTH myb-type" evidence="6">
    <location>
        <begin position="14"/>
        <end position="74"/>
    </location>
</feature>
<reference evidence="7" key="1">
    <citation type="journal article" date="2025" name="Foods">
        <title>Unveiling the Microbial Signatures of Arabica Coffee Cherries: Insights into Ripeness Specific Diversity, Functional Traits, and Implications for Quality and Safety.</title>
        <authorList>
            <consortium name="RefSeq"/>
            <person name="Tenea G.N."/>
            <person name="Cifuentes V."/>
            <person name="Reyes P."/>
            <person name="Cevallos-Vallejos M."/>
        </authorList>
    </citation>
    <scope>NUCLEOTIDE SEQUENCE [LARGE SCALE GENOMIC DNA]</scope>
</reference>
<evidence type="ECO:0000256" key="2">
    <source>
        <dbReference type="ARBA" id="ARBA00023015"/>
    </source>
</evidence>
<keyword evidence="3" id="KW-0804">Transcription</keyword>
<dbReference type="SUPFAM" id="SSF46689">
    <property type="entry name" value="Homeodomain-like"/>
    <property type="match status" value="1"/>
</dbReference>
<keyword evidence="2" id="KW-0805">Transcription regulation</keyword>
<dbReference type="InterPro" id="IPR006447">
    <property type="entry name" value="Myb_dom_plants"/>
</dbReference>
<dbReference type="AlphaFoldDB" id="A0A6P6SB40"/>
<dbReference type="RefSeq" id="XP_027062707.1">
    <property type="nucleotide sequence ID" value="XM_027206906.2"/>
</dbReference>
<accession>A0A6P6SB40</accession>
<evidence type="ECO:0000256" key="3">
    <source>
        <dbReference type="ARBA" id="ARBA00023163"/>
    </source>
</evidence>
<dbReference type="InterPro" id="IPR001005">
    <property type="entry name" value="SANT/Myb"/>
</dbReference>
<dbReference type="NCBIfam" id="TIGR01557">
    <property type="entry name" value="myb_SHAQKYF"/>
    <property type="match status" value="1"/>
</dbReference>
<gene>
    <name evidence="8" type="primary">LOC113689075</name>
</gene>
<evidence type="ECO:0000313" key="7">
    <source>
        <dbReference type="Proteomes" id="UP001652660"/>
    </source>
</evidence>
<dbReference type="FunFam" id="1.10.10.60:FF:000002">
    <property type="entry name" value="Myb family transcription factor"/>
    <property type="match status" value="1"/>
</dbReference>
<dbReference type="PROSITE" id="PS51294">
    <property type="entry name" value="HTH_MYB"/>
    <property type="match status" value="1"/>
</dbReference>
<dbReference type="Proteomes" id="UP001652660">
    <property type="component" value="Chromosome 5c"/>
</dbReference>
<comment type="subcellular location">
    <subcellularLocation>
        <location evidence="1">Nucleus</location>
    </subcellularLocation>
</comment>
<evidence type="ECO:0000256" key="1">
    <source>
        <dbReference type="ARBA" id="ARBA00004123"/>
    </source>
</evidence>
<dbReference type="InterPro" id="IPR009057">
    <property type="entry name" value="Homeodomain-like_sf"/>
</dbReference>
<dbReference type="InterPro" id="IPR017930">
    <property type="entry name" value="Myb_dom"/>
</dbReference>
<dbReference type="GO" id="GO:0003677">
    <property type="term" value="F:DNA binding"/>
    <property type="evidence" value="ECO:0007669"/>
    <property type="project" value="InterPro"/>
</dbReference>
<organism evidence="7 8">
    <name type="scientific">Coffea arabica</name>
    <name type="common">Arabian coffee</name>
    <dbReference type="NCBI Taxonomy" id="13443"/>
    <lineage>
        <taxon>Eukaryota</taxon>
        <taxon>Viridiplantae</taxon>
        <taxon>Streptophyta</taxon>
        <taxon>Embryophyta</taxon>
        <taxon>Tracheophyta</taxon>
        <taxon>Spermatophyta</taxon>
        <taxon>Magnoliopsida</taxon>
        <taxon>eudicotyledons</taxon>
        <taxon>Gunneridae</taxon>
        <taxon>Pentapetalae</taxon>
        <taxon>asterids</taxon>
        <taxon>lamiids</taxon>
        <taxon>Gentianales</taxon>
        <taxon>Rubiaceae</taxon>
        <taxon>Ixoroideae</taxon>
        <taxon>Gardenieae complex</taxon>
        <taxon>Bertiereae - Coffeeae clade</taxon>
        <taxon>Coffeeae</taxon>
        <taxon>Coffea</taxon>
    </lineage>
</organism>
<dbReference type="Pfam" id="PF00249">
    <property type="entry name" value="Myb_DNA-binding"/>
    <property type="match status" value="1"/>
</dbReference>
<keyword evidence="7" id="KW-1185">Reference proteome</keyword>
<dbReference type="PANTHER" id="PTHR31314">
    <property type="entry name" value="MYB FAMILY TRANSCRIPTION FACTOR PHL7-LIKE"/>
    <property type="match status" value="1"/>
</dbReference>
<sequence length="212" mass="23938">METCIKTGIRKYKKSSFPRLRWTPELHEHFVEAVEHLGGKQKATPKRIIQMMGVRGLQMSHVKSHLQMYRSLKKRTTINLVVPAKLHEEQKPDAVVRSPPSKVGIHQEPPTKRKESWSSITCKSKTKTISHGDSQVIQGYTNCNTSRENQNGVCNSLQAIAECGKGRSWWSSNDRLVSQSSASSNSFNLLLHQSSKDNHVNLDLSISSCYHC</sequence>
<proteinExistence type="predicted"/>
<dbReference type="GO" id="GO:0005634">
    <property type="term" value="C:nucleus"/>
    <property type="evidence" value="ECO:0007669"/>
    <property type="project" value="UniProtKB-SubCell"/>
</dbReference>
<feature type="region of interest" description="Disordered" evidence="5">
    <location>
        <begin position="91"/>
        <end position="119"/>
    </location>
</feature>